<evidence type="ECO:0000256" key="4">
    <source>
        <dbReference type="ARBA" id="ARBA00022729"/>
    </source>
</evidence>
<dbReference type="EMBL" id="CAJOBP010004787">
    <property type="protein sequence ID" value="CAF4451061.1"/>
    <property type="molecule type" value="Genomic_DNA"/>
</dbReference>
<dbReference type="PANTHER" id="PTHR11567">
    <property type="entry name" value="ACID PHOSPHATASE-RELATED"/>
    <property type="match status" value="1"/>
</dbReference>
<evidence type="ECO:0000313" key="11">
    <source>
        <dbReference type="Proteomes" id="UP000663825"/>
    </source>
</evidence>
<keyword evidence="12" id="KW-1185">Reference proteome</keyword>
<dbReference type="AlphaFoldDB" id="A0A817LF13"/>
<keyword evidence="8" id="KW-0812">Transmembrane</keyword>
<proteinExistence type="inferred from homology"/>
<comment type="caution">
    <text evidence="9">The sequence shown here is derived from an EMBL/GenBank/DDBJ whole genome shotgun (WGS) entry which is preliminary data.</text>
</comment>
<dbReference type="InterPro" id="IPR050645">
    <property type="entry name" value="Histidine_acid_phosphatase"/>
</dbReference>
<evidence type="ECO:0000256" key="2">
    <source>
        <dbReference type="ARBA" id="ARBA00005375"/>
    </source>
</evidence>
<keyword evidence="8" id="KW-0472">Membrane</keyword>
<evidence type="ECO:0000256" key="7">
    <source>
        <dbReference type="ARBA" id="ARBA00023180"/>
    </source>
</evidence>
<gene>
    <name evidence="9" type="ORF">TIS948_LOCUS2651</name>
    <name evidence="10" type="ORF">UJA718_LOCUS22794</name>
</gene>
<dbReference type="OrthoDB" id="258392at2759"/>
<keyword evidence="7" id="KW-0325">Glycoprotein</keyword>
<dbReference type="Pfam" id="PF00328">
    <property type="entry name" value="His_Phos_2"/>
    <property type="match status" value="1"/>
</dbReference>
<keyword evidence="4" id="KW-0732">Signal</keyword>
<evidence type="ECO:0000313" key="12">
    <source>
        <dbReference type="Proteomes" id="UP000663873"/>
    </source>
</evidence>
<dbReference type="EMBL" id="CAJNXB010000120">
    <property type="protein sequence ID" value="CAF3024986.1"/>
    <property type="molecule type" value="Genomic_DNA"/>
</dbReference>
<evidence type="ECO:0000256" key="5">
    <source>
        <dbReference type="ARBA" id="ARBA00022801"/>
    </source>
</evidence>
<accession>A0A817LF13</accession>
<dbReference type="PANTHER" id="PTHR11567:SF211">
    <property type="entry name" value="PROSTATIC ACID PHOSPHATASE"/>
    <property type="match status" value="1"/>
</dbReference>
<evidence type="ECO:0000256" key="3">
    <source>
        <dbReference type="ARBA" id="ARBA00012646"/>
    </source>
</evidence>
<keyword evidence="8" id="KW-1133">Transmembrane helix</keyword>
<evidence type="ECO:0000256" key="1">
    <source>
        <dbReference type="ARBA" id="ARBA00000032"/>
    </source>
</evidence>
<sequence>MELVAGHVIFRHGDRTPVTTFPTDPVKPSDWPNGLGQLTSTGIEQHHRLGAYLRNRYGSLLSSNYTASEITIRSTDLDRTLMSAQSNLIGLYPINATDNKVPIQPIPVHTVPTNLDFLLGVSDCPRYDQIEVEVDQSEEVNKVNQYYQDFFKQLELWTNMTNITVYDAWVVADTIFVEHLYNKAPAWANDGVRKNLSDISDRAFHFLFENNDTKRIRGGPVIQDVWLNMNSSLHAKPFKKVKIYSAVCHKVIQDVWLNMNSSLHAKPFKKVKIYSAHDTTVSAILSFLGINYPHQPQYASAIFVDLYQQNSSYFVKVEYLNVTDSNASYAYVLNGCPAEECPFDKFTSIYQPIFPATPDVECVKKEPPMPPSGGNKKLTAILAVVITVLIIIIFVMFLCLYLRKNDQDPQLLGSARSIQSSV</sequence>
<keyword evidence="6" id="KW-1015">Disulfide bond</keyword>
<dbReference type="InterPro" id="IPR000560">
    <property type="entry name" value="His_Pase_clade-2"/>
</dbReference>
<protein>
    <recommendedName>
        <fullName evidence="3">acid phosphatase</fullName>
        <ecNumber evidence="3">3.1.3.2</ecNumber>
    </recommendedName>
</protein>
<dbReference type="Proteomes" id="UP000663825">
    <property type="component" value="Unassembled WGS sequence"/>
</dbReference>
<dbReference type="Gene3D" id="3.40.50.1240">
    <property type="entry name" value="Phosphoglycerate mutase-like"/>
    <property type="match status" value="1"/>
</dbReference>
<comment type="similarity">
    <text evidence="2">Belongs to the histidine acid phosphatase family.</text>
</comment>
<keyword evidence="5" id="KW-0378">Hydrolase</keyword>
<dbReference type="CDD" id="cd07061">
    <property type="entry name" value="HP_HAP_like"/>
    <property type="match status" value="1"/>
</dbReference>
<evidence type="ECO:0000313" key="9">
    <source>
        <dbReference type="EMBL" id="CAF3024986.1"/>
    </source>
</evidence>
<dbReference type="InterPro" id="IPR029033">
    <property type="entry name" value="His_PPase_superfam"/>
</dbReference>
<organism evidence="9 11">
    <name type="scientific">Rotaria socialis</name>
    <dbReference type="NCBI Taxonomy" id="392032"/>
    <lineage>
        <taxon>Eukaryota</taxon>
        <taxon>Metazoa</taxon>
        <taxon>Spiralia</taxon>
        <taxon>Gnathifera</taxon>
        <taxon>Rotifera</taxon>
        <taxon>Eurotatoria</taxon>
        <taxon>Bdelloidea</taxon>
        <taxon>Philodinida</taxon>
        <taxon>Philodinidae</taxon>
        <taxon>Rotaria</taxon>
    </lineage>
</organism>
<feature type="transmembrane region" description="Helical" evidence="8">
    <location>
        <begin position="378"/>
        <end position="402"/>
    </location>
</feature>
<evidence type="ECO:0000256" key="6">
    <source>
        <dbReference type="ARBA" id="ARBA00023157"/>
    </source>
</evidence>
<dbReference type="SUPFAM" id="SSF53254">
    <property type="entry name" value="Phosphoglycerate mutase-like"/>
    <property type="match status" value="1"/>
</dbReference>
<dbReference type="GO" id="GO:0003993">
    <property type="term" value="F:acid phosphatase activity"/>
    <property type="evidence" value="ECO:0007669"/>
    <property type="project" value="UniProtKB-EC"/>
</dbReference>
<evidence type="ECO:0000313" key="10">
    <source>
        <dbReference type="EMBL" id="CAF4451061.1"/>
    </source>
</evidence>
<reference evidence="9" key="1">
    <citation type="submission" date="2021-02" db="EMBL/GenBank/DDBJ databases">
        <authorList>
            <person name="Nowell W R."/>
        </authorList>
    </citation>
    <scope>NUCLEOTIDE SEQUENCE</scope>
</reference>
<evidence type="ECO:0000256" key="8">
    <source>
        <dbReference type="SAM" id="Phobius"/>
    </source>
</evidence>
<name>A0A817LF13_9BILA</name>
<dbReference type="Proteomes" id="UP000663873">
    <property type="component" value="Unassembled WGS sequence"/>
</dbReference>
<dbReference type="EC" id="3.1.3.2" evidence="3"/>
<comment type="catalytic activity">
    <reaction evidence="1">
        <text>a phosphate monoester + H2O = an alcohol + phosphate</text>
        <dbReference type="Rhea" id="RHEA:15017"/>
        <dbReference type="ChEBI" id="CHEBI:15377"/>
        <dbReference type="ChEBI" id="CHEBI:30879"/>
        <dbReference type="ChEBI" id="CHEBI:43474"/>
        <dbReference type="ChEBI" id="CHEBI:67140"/>
        <dbReference type="EC" id="3.1.3.2"/>
    </reaction>
</comment>